<dbReference type="GeneID" id="71856426"/>
<dbReference type="EMBL" id="JBHSDJ010000014">
    <property type="protein sequence ID" value="MFC4246671.1"/>
    <property type="molecule type" value="Genomic_DNA"/>
</dbReference>
<dbReference type="AlphaFoldDB" id="A0ABD5NX82"/>
<dbReference type="PROSITE" id="PS51257">
    <property type="entry name" value="PROKAR_LIPOPROTEIN"/>
    <property type="match status" value="1"/>
</dbReference>
<organism evidence="1 2">
    <name type="scientific">Natribaculum luteum</name>
    <dbReference type="NCBI Taxonomy" id="1586232"/>
    <lineage>
        <taxon>Archaea</taxon>
        <taxon>Methanobacteriati</taxon>
        <taxon>Methanobacteriota</taxon>
        <taxon>Stenosarchaea group</taxon>
        <taxon>Halobacteria</taxon>
        <taxon>Halobacteriales</taxon>
        <taxon>Natrialbaceae</taxon>
        <taxon>Natribaculum</taxon>
    </lineage>
</organism>
<comment type="caution">
    <text evidence="1">The sequence shown here is derived from an EMBL/GenBank/DDBJ whole genome shotgun (WGS) entry which is preliminary data.</text>
</comment>
<accession>A0ABD5NX82</accession>
<protein>
    <submittedName>
        <fullName evidence="1">Uncharacterized protein</fullName>
    </submittedName>
</protein>
<evidence type="ECO:0000313" key="1">
    <source>
        <dbReference type="EMBL" id="MFC4246671.1"/>
    </source>
</evidence>
<sequence length="137" mass="15212">MDSTRRQFLIGSSTTVSFLSGCTRLTGDKVTINQLEVELVNKTDSKQIFHFAVETTEGLDHWQSREVNAETSESVKRDVPDGYDPLAIHGVVDDQTASGDLIGRDGMESEEICYHIVFEYEVGDSPSFLESTDGRCD</sequence>
<evidence type="ECO:0000313" key="2">
    <source>
        <dbReference type="Proteomes" id="UP001595821"/>
    </source>
</evidence>
<dbReference type="Proteomes" id="UP001595821">
    <property type="component" value="Unassembled WGS sequence"/>
</dbReference>
<dbReference type="RefSeq" id="WP_246975563.1">
    <property type="nucleotide sequence ID" value="NZ_CP095398.1"/>
</dbReference>
<reference evidence="1 2" key="1">
    <citation type="journal article" date="2014" name="Int. J. Syst. Evol. Microbiol.">
        <title>Complete genome sequence of Corynebacterium casei LMG S-19264T (=DSM 44701T), isolated from a smear-ripened cheese.</title>
        <authorList>
            <consortium name="US DOE Joint Genome Institute (JGI-PGF)"/>
            <person name="Walter F."/>
            <person name="Albersmeier A."/>
            <person name="Kalinowski J."/>
            <person name="Ruckert C."/>
        </authorList>
    </citation>
    <scope>NUCLEOTIDE SEQUENCE [LARGE SCALE GENOMIC DNA]</scope>
    <source>
        <strain evidence="1 2">IBRC-M 10912</strain>
    </source>
</reference>
<gene>
    <name evidence="1" type="ORF">ACFOZ7_06625</name>
</gene>
<proteinExistence type="predicted"/>
<name>A0ABD5NX82_9EURY</name>